<evidence type="ECO:0000313" key="3">
    <source>
        <dbReference type="Proteomes" id="UP000218418"/>
    </source>
</evidence>
<keyword evidence="3" id="KW-1185">Reference proteome</keyword>
<name>A0A1Z4LX16_9CYAN</name>
<keyword evidence="1" id="KW-0732">Signal</keyword>
<evidence type="ECO:0008006" key="4">
    <source>
        <dbReference type="Google" id="ProtNLM"/>
    </source>
</evidence>
<evidence type="ECO:0000256" key="1">
    <source>
        <dbReference type="SAM" id="SignalP"/>
    </source>
</evidence>
<dbReference type="AlphaFoldDB" id="A0A1Z4LX16"/>
<proteinExistence type="predicted"/>
<evidence type="ECO:0000313" key="2">
    <source>
        <dbReference type="EMBL" id="BAY85628.1"/>
    </source>
</evidence>
<gene>
    <name evidence="2" type="ORF">NIES267_51290</name>
</gene>
<dbReference type="Proteomes" id="UP000218418">
    <property type="component" value="Chromosome"/>
</dbReference>
<dbReference type="OrthoDB" id="485268at2"/>
<feature type="chain" id="PRO_5013006710" description="Outer membrane protein beta-barrel domain-containing protein" evidence="1">
    <location>
        <begin position="32"/>
        <end position="176"/>
    </location>
</feature>
<reference evidence="2 3" key="1">
    <citation type="submission" date="2017-06" db="EMBL/GenBank/DDBJ databases">
        <title>Genome sequencing of cyanobaciteial culture collection at National Institute for Environmental Studies (NIES).</title>
        <authorList>
            <person name="Hirose Y."/>
            <person name="Shimura Y."/>
            <person name="Fujisawa T."/>
            <person name="Nakamura Y."/>
            <person name="Kawachi M."/>
        </authorList>
    </citation>
    <scope>NUCLEOTIDE SEQUENCE [LARGE SCALE GENOMIC DNA]</scope>
    <source>
        <strain evidence="2 3">NIES-267</strain>
    </source>
</reference>
<organism evidence="2 3">
    <name type="scientific">Calothrix parasitica NIES-267</name>
    <dbReference type="NCBI Taxonomy" id="1973488"/>
    <lineage>
        <taxon>Bacteria</taxon>
        <taxon>Bacillati</taxon>
        <taxon>Cyanobacteriota</taxon>
        <taxon>Cyanophyceae</taxon>
        <taxon>Nostocales</taxon>
        <taxon>Calotrichaceae</taxon>
        <taxon>Calothrix</taxon>
    </lineage>
</organism>
<dbReference type="EMBL" id="AP018227">
    <property type="protein sequence ID" value="BAY85628.1"/>
    <property type="molecule type" value="Genomic_DNA"/>
</dbReference>
<feature type="signal peptide" evidence="1">
    <location>
        <begin position="1"/>
        <end position="31"/>
    </location>
</feature>
<accession>A0A1Z4LX16</accession>
<protein>
    <recommendedName>
        <fullName evidence="4">Outer membrane protein beta-barrel domain-containing protein</fullName>
    </recommendedName>
</protein>
<sequence>MKRFIKSCLTISALSSLVIAPAILSAGSASAQPRRSCDHTYVGAGLSGQVTNGGQNNDAANLGGNIQGSLPVAGTPIDVKTKILWNNDATAINPEIAAGACLGRTKVYGAVGYSFVEQDGESTPLGNNDSVTASVGVESEVKKGIMVYSNATVSLDGFDNTSAMPVNVGGGVGFNF</sequence>